<feature type="domain" description="ABC transporter" evidence="5">
    <location>
        <begin position="9"/>
        <end position="233"/>
    </location>
</feature>
<dbReference type="GO" id="GO:0005524">
    <property type="term" value="F:ATP binding"/>
    <property type="evidence" value="ECO:0007669"/>
    <property type="project" value="UniProtKB-KW"/>
</dbReference>
<dbReference type="PANTHER" id="PTHR24220">
    <property type="entry name" value="IMPORT ATP-BINDING PROTEIN"/>
    <property type="match status" value="1"/>
</dbReference>
<dbReference type="SMART" id="SM00382">
    <property type="entry name" value="AAA"/>
    <property type="match status" value="1"/>
</dbReference>
<organism evidence="6 7">
    <name type="scientific">Geomesophilobacter sediminis</name>
    <dbReference type="NCBI Taxonomy" id="2798584"/>
    <lineage>
        <taxon>Bacteria</taxon>
        <taxon>Pseudomonadati</taxon>
        <taxon>Thermodesulfobacteriota</taxon>
        <taxon>Desulfuromonadia</taxon>
        <taxon>Geobacterales</taxon>
        <taxon>Geobacteraceae</taxon>
        <taxon>Geomesophilobacter</taxon>
    </lineage>
</organism>
<dbReference type="SUPFAM" id="SSF52540">
    <property type="entry name" value="P-loop containing nucleoside triphosphate hydrolases"/>
    <property type="match status" value="1"/>
</dbReference>
<evidence type="ECO:0000256" key="1">
    <source>
        <dbReference type="ARBA" id="ARBA00022448"/>
    </source>
</evidence>
<dbReference type="InterPro" id="IPR003439">
    <property type="entry name" value="ABC_transporter-like_ATP-bd"/>
</dbReference>
<name>A0A8J7LY02_9BACT</name>
<dbReference type="Proteomes" id="UP000636888">
    <property type="component" value="Unassembled WGS sequence"/>
</dbReference>
<keyword evidence="7" id="KW-1185">Reference proteome</keyword>
<dbReference type="Pfam" id="PF00005">
    <property type="entry name" value="ABC_tran"/>
    <property type="match status" value="1"/>
</dbReference>
<dbReference type="GO" id="GO:0005886">
    <property type="term" value="C:plasma membrane"/>
    <property type="evidence" value="ECO:0007669"/>
    <property type="project" value="TreeGrafter"/>
</dbReference>
<evidence type="ECO:0000313" key="6">
    <source>
        <dbReference type="EMBL" id="MBJ6723967.1"/>
    </source>
</evidence>
<dbReference type="PROSITE" id="PS00211">
    <property type="entry name" value="ABC_TRANSPORTER_1"/>
    <property type="match status" value="1"/>
</dbReference>
<dbReference type="PANTHER" id="PTHR24220:SF685">
    <property type="entry name" value="ABC TRANSPORTER RELATED"/>
    <property type="match status" value="1"/>
</dbReference>
<evidence type="ECO:0000256" key="2">
    <source>
        <dbReference type="ARBA" id="ARBA00022741"/>
    </source>
</evidence>
<keyword evidence="1" id="KW-0813">Transport</keyword>
<dbReference type="GO" id="GO:0098796">
    <property type="term" value="C:membrane protein complex"/>
    <property type="evidence" value="ECO:0007669"/>
    <property type="project" value="UniProtKB-ARBA"/>
</dbReference>
<dbReference type="InterPro" id="IPR015854">
    <property type="entry name" value="ABC_transpr_LolD-like"/>
</dbReference>
<dbReference type="PROSITE" id="PS50893">
    <property type="entry name" value="ABC_TRANSPORTER_2"/>
    <property type="match status" value="1"/>
</dbReference>
<dbReference type="GO" id="GO:0016887">
    <property type="term" value="F:ATP hydrolysis activity"/>
    <property type="evidence" value="ECO:0007669"/>
    <property type="project" value="InterPro"/>
</dbReference>
<dbReference type="AlphaFoldDB" id="A0A8J7LY02"/>
<proteinExistence type="inferred from homology"/>
<dbReference type="RefSeq" id="WP_199382806.1">
    <property type="nucleotide sequence ID" value="NZ_JAEMHM010000003.1"/>
</dbReference>
<dbReference type="CDD" id="cd03255">
    <property type="entry name" value="ABC_MJ0796_LolCDE_FtsE"/>
    <property type="match status" value="1"/>
</dbReference>
<protein>
    <submittedName>
        <fullName evidence="6">ABC transporter ATP-binding protein</fullName>
    </submittedName>
</protein>
<comment type="caution">
    <text evidence="6">The sequence shown here is derived from an EMBL/GenBank/DDBJ whole genome shotgun (WGS) entry which is preliminary data.</text>
</comment>
<dbReference type="GO" id="GO:0022857">
    <property type="term" value="F:transmembrane transporter activity"/>
    <property type="evidence" value="ECO:0007669"/>
    <property type="project" value="TreeGrafter"/>
</dbReference>
<dbReference type="InterPro" id="IPR017871">
    <property type="entry name" value="ABC_transporter-like_CS"/>
</dbReference>
<dbReference type="FunFam" id="3.40.50.300:FF:000032">
    <property type="entry name" value="Export ABC transporter ATP-binding protein"/>
    <property type="match status" value="1"/>
</dbReference>
<evidence type="ECO:0000256" key="4">
    <source>
        <dbReference type="ARBA" id="ARBA00038388"/>
    </source>
</evidence>
<reference evidence="6" key="1">
    <citation type="submission" date="2020-12" db="EMBL/GenBank/DDBJ databases">
        <title>Geomonas sp. Red875, isolated from river sediment.</title>
        <authorList>
            <person name="Xu Z."/>
            <person name="Zhang Z."/>
            <person name="Masuda Y."/>
            <person name="Itoh H."/>
            <person name="Senoo K."/>
        </authorList>
    </citation>
    <scope>NUCLEOTIDE SEQUENCE</scope>
    <source>
        <strain evidence="6">Red875</strain>
    </source>
</reference>
<dbReference type="Gene3D" id="3.40.50.300">
    <property type="entry name" value="P-loop containing nucleotide triphosphate hydrolases"/>
    <property type="match status" value="1"/>
</dbReference>
<sequence length="235" mass="25932">MTGSEAPLVELTGVAKSYREGDRERVVFRDARLAVAPGEWLFLVGRSGSGKSTLLNLVGGLDLPDAGTVAVQGMPINRLSERERTLFRRRHVGFVFQLYNLIPTLTVGENLLLPLELSGQLDQQGRERARYLLEEVGLSDRFSSYPDRLSGGEQQRVAVARALVHRPELLLADEPTGNLDAETSRQVLDLFERLIRPSGATMILVTHSMETVRLADRVVTVREGRLTEMTAGVGP</sequence>
<dbReference type="InterPro" id="IPR027417">
    <property type="entry name" value="P-loop_NTPase"/>
</dbReference>
<dbReference type="EMBL" id="JAEMHM010000003">
    <property type="protein sequence ID" value="MBJ6723967.1"/>
    <property type="molecule type" value="Genomic_DNA"/>
</dbReference>
<accession>A0A8J7LY02</accession>
<evidence type="ECO:0000313" key="7">
    <source>
        <dbReference type="Proteomes" id="UP000636888"/>
    </source>
</evidence>
<evidence type="ECO:0000256" key="3">
    <source>
        <dbReference type="ARBA" id="ARBA00022840"/>
    </source>
</evidence>
<dbReference type="InterPro" id="IPR017911">
    <property type="entry name" value="MacB-like_ATP-bd"/>
</dbReference>
<comment type="similarity">
    <text evidence="4">Belongs to the ABC transporter superfamily. Macrolide exporter (TC 3.A.1.122) family.</text>
</comment>
<keyword evidence="2" id="KW-0547">Nucleotide-binding</keyword>
<gene>
    <name evidence="6" type="ORF">JFN93_04535</name>
</gene>
<evidence type="ECO:0000259" key="5">
    <source>
        <dbReference type="PROSITE" id="PS50893"/>
    </source>
</evidence>
<dbReference type="InterPro" id="IPR003593">
    <property type="entry name" value="AAA+_ATPase"/>
</dbReference>
<keyword evidence="3 6" id="KW-0067">ATP-binding</keyword>